<dbReference type="OMA" id="IWANISN"/>
<name>E2B2G7_HARSA</name>
<evidence type="ECO:0000313" key="3">
    <source>
        <dbReference type="Proteomes" id="UP000008237"/>
    </source>
</evidence>
<dbReference type="STRING" id="610380.E2B2G7"/>
<protein>
    <submittedName>
        <fullName evidence="2">Transposable element Tcb1 transposase</fullName>
    </submittedName>
</protein>
<sequence>GPTITLNDRITANEYLNILNDEVFIMISILLPNTAIFQDDNAPIHTAKRVHPWFEKHRNIIKHLPLPAQSPDLNIIKPLWRVLEQRVRSTFPPPSLRQLAEMLVEECDNIPLDTIRMLYESIPRRITAALKANGGPPHY</sequence>
<dbReference type="InterPro" id="IPR036397">
    <property type="entry name" value="RNaseH_sf"/>
</dbReference>
<evidence type="ECO:0000259" key="1">
    <source>
        <dbReference type="Pfam" id="PF13358"/>
    </source>
</evidence>
<dbReference type="Proteomes" id="UP000008237">
    <property type="component" value="Unassembled WGS sequence"/>
</dbReference>
<evidence type="ECO:0000313" key="2">
    <source>
        <dbReference type="EMBL" id="EFN90115.1"/>
    </source>
</evidence>
<feature type="non-terminal residue" evidence="2">
    <location>
        <position position="1"/>
    </location>
</feature>
<organism evidence="3">
    <name type="scientific">Harpegnathos saltator</name>
    <name type="common">Jerdon's jumping ant</name>
    <dbReference type="NCBI Taxonomy" id="610380"/>
    <lineage>
        <taxon>Eukaryota</taxon>
        <taxon>Metazoa</taxon>
        <taxon>Ecdysozoa</taxon>
        <taxon>Arthropoda</taxon>
        <taxon>Hexapoda</taxon>
        <taxon>Insecta</taxon>
        <taxon>Pterygota</taxon>
        <taxon>Neoptera</taxon>
        <taxon>Endopterygota</taxon>
        <taxon>Hymenoptera</taxon>
        <taxon>Apocrita</taxon>
        <taxon>Aculeata</taxon>
        <taxon>Formicoidea</taxon>
        <taxon>Formicidae</taxon>
        <taxon>Ponerinae</taxon>
        <taxon>Ponerini</taxon>
        <taxon>Harpegnathos</taxon>
    </lineage>
</organism>
<gene>
    <name evidence="2" type="ORF">EAI_09461</name>
</gene>
<feature type="domain" description="Tc1-like transposase DDE" evidence="1">
    <location>
        <begin position="38"/>
        <end position="96"/>
    </location>
</feature>
<feature type="non-terminal residue" evidence="2">
    <location>
        <position position="139"/>
    </location>
</feature>
<dbReference type="InParanoid" id="E2B2G7"/>
<proteinExistence type="predicted"/>
<dbReference type="OrthoDB" id="7555448at2759"/>
<keyword evidence="3" id="KW-1185">Reference proteome</keyword>
<reference evidence="2 3" key="1">
    <citation type="journal article" date="2010" name="Science">
        <title>Genomic comparison of the ants Camponotus floridanus and Harpegnathos saltator.</title>
        <authorList>
            <person name="Bonasio R."/>
            <person name="Zhang G."/>
            <person name="Ye C."/>
            <person name="Mutti N.S."/>
            <person name="Fang X."/>
            <person name="Qin N."/>
            <person name="Donahue G."/>
            <person name="Yang P."/>
            <person name="Li Q."/>
            <person name="Li C."/>
            <person name="Zhang P."/>
            <person name="Huang Z."/>
            <person name="Berger S.L."/>
            <person name="Reinberg D."/>
            <person name="Wang J."/>
            <person name="Liebig J."/>
        </authorList>
    </citation>
    <scope>NUCLEOTIDE SEQUENCE [LARGE SCALE GENOMIC DNA]</scope>
    <source>
        <strain evidence="2 3">R22 G/1</strain>
    </source>
</reference>
<dbReference type="Gene3D" id="3.30.420.10">
    <property type="entry name" value="Ribonuclease H-like superfamily/Ribonuclease H"/>
    <property type="match status" value="1"/>
</dbReference>
<dbReference type="EMBL" id="GL445142">
    <property type="protein sequence ID" value="EFN90115.1"/>
    <property type="molecule type" value="Genomic_DNA"/>
</dbReference>
<accession>E2B2G7</accession>
<dbReference type="Pfam" id="PF13358">
    <property type="entry name" value="DDE_3"/>
    <property type="match status" value="1"/>
</dbReference>
<dbReference type="InterPro" id="IPR038717">
    <property type="entry name" value="Tc1-like_DDE_dom"/>
</dbReference>
<dbReference type="GO" id="GO:0003676">
    <property type="term" value="F:nucleic acid binding"/>
    <property type="evidence" value="ECO:0007669"/>
    <property type="project" value="InterPro"/>
</dbReference>
<dbReference type="AlphaFoldDB" id="E2B2G7"/>